<feature type="region of interest" description="Disordered" evidence="7">
    <location>
        <begin position="674"/>
        <end position="694"/>
    </location>
</feature>
<reference evidence="9" key="1">
    <citation type="submission" date="2022-07" db="EMBL/GenBank/DDBJ databases">
        <title>Phylogenomic reconstructions and comparative analyses of Kickxellomycotina fungi.</title>
        <authorList>
            <person name="Reynolds N.K."/>
            <person name="Stajich J.E."/>
            <person name="Barry K."/>
            <person name="Grigoriev I.V."/>
            <person name="Crous P."/>
            <person name="Smith M.E."/>
        </authorList>
    </citation>
    <scope>NUCLEOTIDE SEQUENCE</scope>
    <source>
        <strain evidence="9">NRRL 3115</strain>
    </source>
</reference>
<dbReference type="EMBL" id="JANBTW010000013">
    <property type="protein sequence ID" value="KAJ2679284.1"/>
    <property type="molecule type" value="Genomic_DNA"/>
</dbReference>
<evidence type="ECO:0000259" key="8">
    <source>
        <dbReference type="PROSITE" id="PS50011"/>
    </source>
</evidence>
<proteinExistence type="predicted"/>
<keyword evidence="3 6" id="KW-0547">Nucleotide-binding</keyword>
<dbReference type="GO" id="GO:0005634">
    <property type="term" value="C:nucleus"/>
    <property type="evidence" value="ECO:0007669"/>
    <property type="project" value="TreeGrafter"/>
</dbReference>
<dbReference type="PROSITE" id="PS00108">
    <property type="entry name" value="PROTEIN_KINASE_ST"/>
    <property type="match status" value="1"/>
</dbReference>
<keyword evidence="4" id="KW-0418">Kinase</keyword>
<feature type="region of interest" description="Disordered" evidence="7">
    <location>
        <begin position="1"/>
        <end position="22"/>
    </location>
</feature>
<evidence type="ECO:0000256" key="7">
    <source>
        <dbReference type="SAM" id="MobiDB-lite"/>
    </source>
</evidence>
<accession>A0A9W8GAA5</accession>
<evidence type="ECO:0000256" key="5">
    <source>
        <dbReference type="ARBA" id="ARBA00022840"/>
    </source>
</evidence>
<keyword evidence="1" id="KW-0723">Serine/threonine-protein kinase</keyword>
<dbReference type="Pfam" id="PF00069">
    <property type="entry name" value="Pkinase"/>
    <property type="match status" value="1"/>
</dbReference>
<feature type="binding site" evidence="6">
    <location>
        <position position="105"/>
    </location>
    <ligand>
        <name>ATP</name>
        <dbReference type="ChEBI" id="CHEBI:30616"/>
    </ligand>
</feature>
<dbReference type="PANTHER" id="PTHR24345">
    <property type="entry name" value="SERINE/THREONINE-PROTEIN KINASE PLK"/>
    <property type="match status" value="1"/>
</dbReference>
<dbReference type="PANTHER" id="PTHR24345:SF91">
    <property type="entry name" value="SERINE_THREONINE-PROTEIN KINASE PLK4"/>
    <property type="match status" value="1"/>
</dbReference>
<dbReference type="PROSITE" id="PS00107">
    <property type="entry name" value="PROTEIN_KINASE_ATP"/>
    <property type="match status" value="1"/>
</dbReference>
<evidence type="ECO:0000256" key="1">
    <source>
        <dbReference type="ARBA" id="ARBA00022527"/>
    </source>
</evidence>
<feature type="region of interest" description="Disordered" evidence="7">
    <location>
        <begin position="767"/>
        <end position="794"/>
    </location>
</feature>
<dbReference type="InterPro" id="IPR017441">
    <property type="entry name" value="Protein_kinase_ATP_BS"/>
</dbReference>
<evidence type="ECO:0000256" key="3">
    <source>
        <dbReference type="ARBA" id="ARBA00022741"/>
    </source>
</evidence>
<dbReference type="Proteomes" id="UP001151518">
    <property type="component" value="Unassembled WGS sequence"/>
</dbReference>
<evidence type="ECO:0000256" key="4">
    <source>
        <dbReference type="ARBA" id="ARBA00022777"/>
    </source>
</evidence>
<dbReference type="InterPro" id="IPR036947">
    <property type="entry name" value="POLO_box_dom_sf"/>
</dbReference>
<protein>
    <recommendedName>
        <fullName evidence="8">Protein kinase domain-containing protein</fullName>
    </recommendedName>
</protein>
<dbReference type="GO" id="GO:0005524">
    <property type="term" value="F:ATP binding"/>
    <property type="evidence" value="ECO:0007669"/>
    <property type="project" value="UniProtKB-UniRule"/>
</dbReference>
<dbReference type="InterPro" id="IPR008271">
    <property type="entry name" value="Ser/Thr_kinase_AS"/>
</dbReference>
<dbReference type="AlphaFoldDB" id="A0A9W8GAA5"/>
<evidence type="ECO:0000313" key="10">
    <source>
        <dbReference type="Proteomes" id="UP001151518"/>
    </source>
</evidence>
<dbReference type="OrthoDB" id="408964at2759"/>
<dbReference type="InterPro" id="IPR000719">
    <property type="entry name" value="Prot_kinase_dom"/>
</dbReference>
<feature type="compositionally biased region" description="Basic and acidic residues" evidence="7">
    <location>
        <begin position="768"/>
        <end position="779"/>
    </location>
</feature>
<feature type="compositionally biased region" description="Basic and acidic residues" evidence="7">
    <location>
        <begin position="397"/>
        <end position="416"/>
    </location>
</feature>
<organism evidence="9 10">
    <name type="scientific">Coemansia spiralis</name>
    <dbReference type="NCBI Taxonomy" id="417178"/>
    <lineage>
        <taxon>Eukaryota</taxon>
        <taxon>Fungi</taxon>
        <taxon>Fungi incertae sedis</taxon>
        <taxon>Zoopagomycota</taxon>
        <taxon>Kickxellomycotina</taxon>
        <taxon>Kickxellomycetes</taxon>
        <taxon>Kickxellales</taxon>
        <taxon>Kickxellaceae</taxon>
        <taxon>Coemansia</taxon>
    </lineage>
</organism>
<dbReference type="SMART" id="SM00220">
    <property type="entry name" value="S_TKc"/>
    <property type="match status" value="1"/>
</dbReference>
<dbReference type="FunFam" id="3.30.200.20:FF:000042">
    <property type="entry name" value="Aurora kinase A"/>
    <property type="match status" value="1"/>
</dbReference>
<dbReference type="Gene3D" id="1.10.510.10">
    <property type="entry name" value="Transferase(Phosphotransferase) domain 1"/>
    <property type="match status" value="1"/>
</dbReference>
<dbReference type="PROSITE" id="PS50011">
    <property type="entry name" value="PROTEIN_KINASE_DOM"/>
    <property type="match status" value="1"/>
</dbReference>
<name>A0A9W8GAA5_9FUNG</name>
<gene>
    <name evidence="9" type="ORF">GGI25_001640</name>
</gene>
<comment type="caution">
    <text evidence="9">The sequence shown here is derived from an EMBL/GenBank/DDBJ whole genome shotgun (WGS) entry which is preliminary data.</text>
</comment>
<dbReference type="GO" id="GO:0004674">
    <property type="term" value="F:protein serine/threonine kinase activity"/>
    <property type="evidence" value="ECO:0007669"/>
    <property type="project" value="UniProtKB-KW"/>
</dbReference>
<keyword evidence="2" id="KW-0808">Transferase</keyword>
<keyword evidence="5 6" id="KW-0067">ATP-binding</keyword>
<dbReference type="InterPro" id="IPR011009">
    <property type="entry name" value="Kinase-like_dom_sf"/>
</dbReference>
<feature type="region of interest" description="Disordered" evidence="7">
    <location>
        <begin position="879"/>
        <end position="899"/>
    </location>
</feature>
<feature type="domain" description="Protein kinase" evidence="8">
    <location>
        <begin position="67"/>
        <end position="348"/>
    </location>
</feature>
<evidence type="ECO:0000313" key="9">
    <source>
        <dbReference type="EMBL" id="KAJ2679284.1"/>
    </source>
</evidence>
<sequence length="1002" mass="110939">MYAPIFFTSPDSNRPHSLADGGEYNAHDAPYYAAARHQDQQMGYGQFVENEAPTGSGSEQMASSHDFVNWERIGRGGFGKVYRAQPRDSQLYPLSPDSHGYVAIKVVDKRALKDSAAEMRLATEVAIHESLAHSSVVHIYDSFEDDRCVYLVMEYCERGDLWRYLRQRHIQASGDSPTHRAQGQAAGSGELAALSEPETRYVVQQVAAAVAYLHANGVLHRDLKLANIMLSRSMGIKIGDFGLATKIDDGSMEPTTMCGTPSYISPEIMARQPYGFESDVWAIGCLLVTLLTGAQPFRGVKHITDDVVSRISLPHSTSPEARSLVRALLRIDPRQRIRSQDLLAHSYNALQDGARILPPRHPDIQAADDALRNEHQGYQRGDGANRRLLHRGEDNRNALHYADNPDPHRFRPEGSQHSRAGADPQSTYYRRPPSTAALDCANRVASRNEASNNRHYSQAAAADEAELNRQPAKPGQSPTPAAAAVSLDAFTTRRLQPLKRAMKNGKIYLRADHLLVLDLATVPTIVAMNERLKEIYECKRPLHIDALSPESAYRIYPWDLAALPERVSRTVRTACRCVSFLLSQQKRVKISTPQGRGWLFEDAPLAAFKFSYFNGIKVEIARKRLEAIVEIPSKQDLPNEIQKIPLAADEFPAESAARRGRRADDELALDISDLSLNQHQGDPGGRQRPDALDSRVPGKVKGILAHAKEALRRALDFDAVLREFEEGGAMARLYEGEISYPVELAWDWDMTVDLDYVPPGLARRKLHQRQDDNPAERLRHAGPQQSAMPMSASNTVGSTTVISSLANNGARHADLLARAPGAPANGYADSSLVRGRKPDSAQWGAHMLDRRTVDDTPTRRLNLGPITRLVEEFNKAPRPLPPANAGKPKSFLHTPGSVLRTPASRHSDAAFAMAQQAFQGASFIPEVGWCMAAEGRDADDYAITILYCDGCRVLVKVKDQVATYKDDAAEYTDLPFDHSMPPRVKERLTWLPQFLAMMGLGV</sequence>
<feature type="region of interest" description="Disordered" evidence="7">
    <location>
        <begin position="446"/>
        <end position="482"/>
    </location>
</feature>
<evidence type="ECO:0000256" key="2">
    <source>
        <dbReference type="ARBA" id="ARBA00022679"/>
    </source>
</evidence>
<evidence type="ECO:0000256" key="6">
    <source>
        <dbReference type="PROSITE-ProRule" id="PRU10141"/>
    </source>
</evidence>
<dbReference type="Gene3D" id="3.30.1120.30">
    <property type="entry name" value="POLO box domain"/>
    <property type="match status" value="1"/>
</dbReference>
<feature type="compositionally biased region" description="Polar residues" evidence="7">
    <location>
        <begin position="783"/>
        <end position="794"/>
    </location>
</feature>
<feature type="region of interest" description="Disordered" evidence="7">
    <location>
        <begin position="397"/>
        <end position="434"/>
    </location>
</feature>
<dbReference type="SUPFAM" id="SSF56112">
    <property type="entry name" value="Protein kinase-like (PK-like)"/>
    <property type="match status" value="1"/>
</dbReference>